<dbReference type="PANTHER" id="PTHR16074">
    <property type="entry name" value="BARDET-BIEDL SYNDROME 7 PROTEIN"/>
    <property type="match status" value="1"/>
</dbReference>
<sequence length="416" mass="47353">TQLKTKIEQLETDIRNLEEQLHHIGSTAVNDSTVNLLTLASLQLVHSFNLDTELSAYCLQLESPVSIDHVLVQCDCPIDLLDQDDGTAIRSDTQLDPEDRNAVLTTFRCQANTTHLTLYMRTVEGRFGVLRVYVAPRSDGPIACKQLEFPIRPLSIHRRTHTFPQDSERPLNRLTLSGRFSLAEMHQWVQFCLPETPDKPPIETKETTGVKGAVESGDEEHVRLIYESTFIGSKLECCYKKQQATFRSDNISTIAIVKDVLTKEATRRKIILSLDIDIHPDSVEYMLRAIHPKLESLIILARKVGLIAPLQELVSSQSYKFSSSGTKMERNTTRCDNPLPGSLPADYAAIWREASSLRALYKQHPCTLERLYGCIIDLYIDKYRFQGIDVKARVPGLLKLLNHYDFDHMLQYFNEH</sequence>
<protein>
    <submittedName>
        <fullName evidence="4">Bardet-Biedl syndrome 7 protein</fullName>
    </submittedName>
</protein>
<gene>
    <name evidence="4" type="ORF">EG68_01330</name>
</gene>
<dbReference type="PANTHER" id="PTHR16074:SF4">
    <property type="entry name" value="BARDET-BIEDL SYNDROME 7 PROTEIN"/>
    <property type="match status" value="1"/>
</dbReference>
<proteinExistence type="predicted"/>
<dbReference type="Proteomes" id="UP000822476">
    <property type="component" value="Unassembled WGS sequence"/>
</dbReference>
<dbReference type="GO" id="GO:0034464">
    <property type="term" value="C:BBSome"/>
    <property type="evidence" value="ECO:0007669"/>
    <property type="project" value="TreeGrafter"/>
</dbReference>
<dbReference type="GO" id="GO:0036064">
    <property type="term" value="C:ciliary basal body"/>
    <property type="evidence" value="ECO:0007669"/>
    <property type="project" value="TreeGrafter"/>
</dbReference>
<feature type="domain" description="BBS7 helical hairpin" evidence="1">
    <location>
        <begin position="343"/>
        <end position="413"/>
    </location>
</feature>
<dbReference type="AlphaFoldDB" id="A0A8S9Z627"/>
<dbReference type="GO" id="GO:0016020">
    <property type="term" value="C:membrane"/>
    <property type="evidence" value="ECO:0007669"/>
    <property type="project" value="TreeGrafter"/>
</dbReference>
<dbReference type="GO" id="GO:0060271">
    <property type="term" value="P:cilium assembly"/>
    <property type="evidence" value="ECO:0007669"/>
    <property type="project" value="TreeGrafter"/>
</dbReference>
<dbReference type="Pfam" id="PF23349">
    <property type="entry name" value="BBS7_hp"/>
    <property type="match status" value="1"/>
</dbReference>
<keyword evidence="5" id="KW-1185">Reference proteome</keyword>
<evidence type="ECO:0000313" key="4">
    <source>
        <dbReference type="EMBL" id="KAF7260976.1"/>
    </source>
</evidence>
<feature type="domain" description="BBS7 GAE" evidence="2">
    <location>
        <begin position="42"/>
        <end position="145"/>
    </location>
</feature>
<dbReference type="GO" id="GO:0005930">
    <property type="term" value="C:axoneme"/>
    <property type="evidence" value="ECO:0007669"/>
    <property type="project" value="TreeGrafter"/>
</dbReference>
<evidence type="ECO:0000259" key="2">
    <source>
        <dbReference type="Pfam" id="PF23360"/>
    </source>
</evidence>
<evidence type="ECO:0000313" key="5">
    <source>
        <dbReference type="Proteomes" id="UP000822476"/>
    </source>
</evidence>
<comment type="caution">
    <text evidence="4">The sequence shown here is derived from an EMBL/GenBank/DDBJ whole genome shotgun (WGS) entry which is preliminary data.</text>
</comment>
<dbReference type="InterPro" id="IPR056335">
    <property type="entry name" value="BBS7_hairpin"/>
</dbReference>
<evidence type="ECO:0000259" key="3">
    <source>
        <dbReference type="Pfam" id="PF23361"/>
    </source>
</evidence>
<evidence type="ECO:0000259" key="1">
    <source>
        <dbReference type="Pfam" id="PF23349"/>
    </source>
</evidence>
<dbReference type="GO" id="GO:0008104">
    <property type="term" value="P:intracellular protein localization"/>
    <property type="evidence" value="ECO:0007669"/>
    <property type="project" value="TreeGrafter"/>
</dbReference>
<dbReference type="Pfam" id="PF23360">
    <property type="entry name" value="BBS7_GAE"/>
    <property type="match status" value="1"/>
</dbReference>
<feature type="non-terminal residue" evidence="4">
    <location>
        <position position="416"/>
    </location>
</feature>
<dbReference type="EMBL" id="JTDE01000542">
    <property type="protein sequence ID" value="KAF7260976.1"/>
    <property type="molecule type" value="Genomic_DNA"/>
</dbReference>
<dbReference type="Pfam" id="PF23361">
    <property type="entry name" value="BBS7_pf"/>
    <property type="match status" value="1"/>
</dbReference>
<feature type="domain" description="BBS7 platform" evidence="3">
    <location>
        <begin position="157"/>
        <end position="277"/>
    </location>
</feature>
<dbReference type="InterPro" id="IPR056333">
    <property type="entry name" value="BBS7_pf_dom"/>
</dbReference>
<accession>A0A8S9Z627</accession>
<organism evidence="4 5">
    <name type="scientific">Paragonimus skrjabini miyazakii</name>
    <dbReference type="NCBI Taxonomy" id="59628"/>
    <lineage>
        <taxon>Eukaryota</taxon>
        <taxon>Metazoa</taxon>
        <taxon>Spiralia</taxon>
        <taxon>Lophotrochozoa</taxon>
        <taxon>Platyhelminthes</taxon>
        <taxon>Trematoda</taxon>
        <taxon>Digenea</taxon>
        <taxon>Plagiorchiida</taxon>
        <taxon>Troglotremata</taxon>
        <taxon>Troglotrematidae</taxon>
        <taxon>Paragonimus</taxon>
    </lineage>
</organism>
<dbReference type="InterPro" id="IPR056334">
    <property type="entry name" value="BBS7_GAE_dom"/>
</dbReference>
<reference evidence="4" key="1">
    <citation type="submission" date="2019-07" db="EMBL/GenBank/DDBJ databases">
        <title>Annotation for the trematode Paragonimus miyazaki's.</title>
        <authorList>
            <person name="Choi Y.-J."/>
        </authorList>
    </citation>
    <scope>NUCLEOTIDE SEQUENCE</scope>
    <source>
        <strain evidence="4">Japan</strain>
    </source>
</reference>
<name>A0A8S9Z627_9TREM</name>
<dbReference type="OrthoDB" id="414590at2759"/>
<dbReference type="GO" id="GO:0043005">
    <property type="term" value="C:neuron projection"/>
    <property type="evidence" value="ECO:0007669"/>
    <property type="project" value="TreeGrafter"/>
</dbReference>